<keyword evidence="3" id="KW-1185">Reference proteome</keyword>
<name>A0A1S1N6D8_9GAMM</name>
<comment type="caution">
    <text evidence="2">The sequence shown here is derived from an EMBL/GenBank/DDBJ whole genome shotgun (WGS) entry which is preliminary data.</text>
</comment>
<sequence length="204" mass="23248">MKYNRKLLKLVPFAVISTLALSACQSTKVQRIDANQEVALSDKWNGKDSQLVSEAMISDMLSFPWVNDHLKKEGTRPAIIIQSIRNKSHQHIAVDTFLNDLKRAILRSGQADFVANKEIREEIRDERKDQELNASLETQNEMGQEQGADYALSGTINSFVDQQGGTRVTFYQVDLRLIDMTSNREVWNGQKKIQKLQERSGYGF</sequence>
<reference evidence="2 3" key="1">
    <citation type="submission" date="2016-10" db="EMBL/GenBank/DDBJ databases">
        <title>Pseudoalteromonas amylolytica sp. nov., isolated from the surface seawater.</title>
        <authorList>
            <person name="Wu Y.-H."/>
            <person name="Cheng H."/>
            <person name="Jin X.-B."/>
            <person name="Wang C.-S."/>
            <person name="Xu X.-W."/>
        </authorList>
    </citation>
    <scope>NUCLEOTIDE SEQUENCE [LARGE SCALE GENOMIC DNA]</scope>
    <source>
        <strain evidence="2 3">JCM 12483</strain>
    </source>
</reference>
<proteinExistence type="predicted"/>
<evidence type="ECO:0000313" key="2">
    <source>
        <dbReference type="EMBL" id="OHU96792.1"/>
    </source>
</evidence>
<accession>A0A1S1N6D8</accession>
<dbReference type="Gene3D" id="3.40.50.10610">
    <property type="entry name" value="ABC-type transport auxiliary lipoprotein component"/>
    <property type="match status" value="1"/>
</dbReference>
<protein>
    <submittedName>
        <fullName evidence="2">Penicillin-binding protein activator LpoB</fullName>
    </submittedName>
</protein>
<dbReference type="Pfam" id="PF13036">
    <property type="entry name" value="LpoB"/>
    <property type="match status" value="1"/>
</dbReference>
<dbReference type="AlphaFoldDB" id="A0A1S1N6D8"/>
<dbReference type="InterPro" id="IPR014094">
    <property type="entry name" value="LpoB"/>
</dbReference>
<gene>
    <name evidence="2" type="ORF">BIW53_05575</name>
</gene>
<feature type="signal peptide" evidence="1">
    <location>
        <begin position="1"/>
        <end position="22"/>
    </location>
</feature>
<organism evidence="2 3">
    <name type="scientific">Pseudoalteromonas byunsanensis</name>
    <dbReference type="NCBI Taxonomy" id="327939"/>
    <lineage>
        <taxon>Bacteria</taxon>
        <taxon>Pseudomonadati</taxon>
        <taxon>Pseudomonadota</taxon>
        <taxon>Gammaproteobacteria</taxon>
        <taxon>Alteromonadales</taxon>
        <taxon>Pseudoalteromonadaceae</taxon>
        <taxon>Pseudoalteromonas</taxon>
    </lineage>
</organism>
<evidence type="ECO:0000313" key="3">
    <source>
        <dbReference type="Proteomes" id="UP000180253"/>
    </source>
</evidence>
<feature type="chain" id="PRO_5010181970" evidence="1">
    <location>
        <begin position="23"/>
        <end position="204"/>
    </location>
</feature>
<dbReference type="RefSeq" id="WP_070990876.1">
    <property type="nucleotide sequence ID" value="NZ_CBCSHD010000001.1"/>
</dbReference>
<dbReference type="PROSITE" id="PS51257">
    <property type="entry name" value="PROKAR_LIPOPROTEIN"/>
    <property type="match status" value="1"/>
</dbReference>
<evidence type="ECO:0000256" key="1">
    <source>
        <dbReference type="SAM" id="SignalP"/>
    </source>
</evidence>
<dbReference type="Proteomes" id="UP000180253">
    <property type="component" value="Unassembled WGS sequence"/>
</dbReference>
<dbReference type="EMBL" id="MNAN01000026">
    <property type="protein sequence ID" value="OHU96792.1"/>
    <property type="molecule type" value="Genomic_DNA"/>
</dbReference>
<keyword evidence="1" id="KW-0732">Signal</keyword>
<dbReference type="OrthoDB" id="9803653at2"/>
<dbReference type="STRING" id="327939.BIW53_05575"/>